<evidence type="ECO:0000313" key="2">
    <source>
        <dbReference type="Proteomes" id="UP000632849"/>
    </source>
</evidence>
<accession>A0A919BV46</accession>
<name>A0A919BV46_STRFL</name>
<dbReference type="AlphaFoldDB" id="A0A919BV46"/>
<keyword evidence="2" id="KW-1185">Reference proteome</keyword>
<reference evidence="1" key="1">
    <citation type="journal article" date="2014" name="Int. J. Syst. Evol. Microbiol.">
        <title>Complete genome sequence of Corynebacterium casei LMG S-19264T (=DSM 44701T), isolated from a smear-ripened cheese.</title>
        <authorList>
            <consortium name="US DOE Joint Genome Institute (JGI-PGF)"/>
            <person name="Walter F."/>
            <person name="Albersmeier A."/>
            <person name="Kalinowski J."/>
            <person name="Ruckert C."/>
        </authorList>
    </citation>
    <scope>NUCLEOTIDE SEQUENCE</scope>
    <source>
        <strain evidence="1">JCM 4122</strain>
    </source>
</reference>
<comment type="caution">
    <text evidence="1">The sequence shown here is derived from an EMBL/GenBank/DDBJ whole genome shotgun (WGS) entry which is preliminary data.</text>
</comment>
<proteinExistence type="predicted"/>
<dbReference type="EMBL" id="BNBE01000003">
    <property type="protein sequence ID" value="GHG22564.1"/>
    <property type="molecule type" value="Genomic_DNA"/>
</dbReference>
<organism evidence="1 2">
    <name type="scientific">Streptomyces filamentosus</name>
    <name type="common">Streptomyces roseosporus</name>
    <dbReference type="NCBI Taxonomy" id="67294"/>
    <lineage>
        <taxon>Bacteria</taxon>
        <taxon>Bacillati</taxon>
        <taxon>Actinomycetota</taxon>
        <taxon>Actinomycetes</taxon>
        <taxon>Kitasatosporales</taxon>
        <taxon>Streptomycetaceae</taxon>
        <taxon>Streptomyces</taxon>
    </lineage>
</organism>
<gene>
    <name evidence="1" type="ORF">GCM10017667_68130</name>
</gene>
<reference evidence="1" key="2">
    <citation type="submission" date="2020-09" db="EMBL/GenBank/DDBJ databases">
        <authorList>
            <person name="Sun Q."/>
            <person name="Ohkuma M."/>
        </authorList>
    </citation>
    <scope>NUCLEOTIDE SEQUENCE</scope>
    <source>
        <strain evidence="1">JCM 4122</strain>
    </source>
</reference>
<dbReference type="RefSeq" id="WP_190044162.1">
    <property type="nucleotide sequence ID" value="NZ_BNBE01000003.1"/>
</dbReference>
<protein>
    <submittedName>
        <fullName evidence="1">Uncharacterized protein</fullName>
    </submittedName>
</protein>
<evidence type="ECO:0000313" key="1">
    <source>
        <dbReference type="EMBL" id="GHG22564.1"/>
    </source>
</evidence>
<sequence length="181" mass="19855">MTLVRRTLTSGSFTVTVITTTSYTDTQLAVTDTGEIMVTGPLGLADETVEIFVAYKEAWIGARLQHLVDVATDTQSAAGPCPSCYATVGSLHTDRCDLARCALTGLQRSGCGHFTDRCRTLWTGRMPGEAECHEYGFYARLGSSGWEPCSADHPDAMPDFNRLYAECRWDAQAQRMRLISD</sequence>
<dbReference type="Proteomes" id="UP000632849">
    <property type="component" value="Unassembled WGS sequence"/>
</dbReference>